<dbReference type="Gene3D" id="2.160.20.60">
    <property type="entry name" value="Glutamate synthase, alpha subunit, C-terminal domain"/>
    <property type="match status" value="1"/>
</dbReference>
<evidence type="ECO:0000313" key="2">
    <source>
        <dbReference type="Proteomes" id="UP000613840"/>
    </source>
</evidence>
<sequence length="236" mass="24398">MDTLTPRTADAVELDLSGVGLRETNRLLHHPEELTGTTVTISHPQGAHSVAAGLDAPLVITVAGHVGYYAAGMNQQATITVDGNCGPGVAENMMSGRVRVRGNASQSAGATAHGGLLIIDGDAGARCGISMKGVDIVVGGNVGHSSAFMAQAGRLVVRGDAGDGFGDSIYEARLYVRGRVASLGADCVAKDMGPDQLTELAGLLEAAGYDDDPAEYTRYGSARRLYHFHTDNANAY</sequence>
<organism evidence="1 2">
    <name type="scientific">Microlunatus endophyticus</name>
    <dbReference type="NCBI Taxonomy" id="1716077"/>
    <lineage>
        <taxon>Bacteria</taxon>
        <taxon>Bacillati</taxon>
        <taxon>Actinomycetota</taxon>
        <taxon>Actinomycetes</taxon>
        <taxon>Propionibacteriales</taxon>
        <taxon>Propionibacteriaceae</taxon>
        <taxon>Microlunatus</taxon>
    </lineage>
</organism>
<dbReference type="PANTHER" id="PTHR39673">
    <property type="entry name" value="TUNGSTEN FORMYLMETHANOFURAN DEHYDROGENASE, SUBUNIT C (FWDC)"/>
    <property type="match status" value="1"/>
</dbReference>
<dbReference type="Proteomes" id="UP000613840">
    <property type="component" value="Unassembled WGS sequence"/>
</dbReference>
<evidence type="ECO:0000313" key="1">
    <source>
        <dbReference type="EMBL" id="GGL73227.1"/>
    </source>
</evidence>
<dbReference type="PANTHER" id="PTHR39673:SF5">
    <property type="entry name" value="TUNGSTEN-CONTAINING FORMYLMETHANOFURAN DEHYDROGENASE 2 SUBUNIT C"/>
    <property type="match status" value="1"/>
</dbReference>
<gene>
    <name evidence="1" type="ORF">GCM10011575_34490</name>
</gene>
<proteinExistence type="predicted"/>
<dbReference type="CDD" id="cd00504">
    <property type="entry name" value="GXGXG"/>
    <property type="match status" value="1"/>
</dbReference>
<dbReference type="EMBL" id="BMMZ01000009">
    <property type="protein sequence ID" value="GGL73227.1"/>
    <property type="molecule type" value="Genomic_DNA"/>
</dbReference>
<reference evidence="1" key="1">
    <citation type="journal article" date="2014" name="Int. J. Syst. Evol. Microbiol.">
        <title>Complete genome sequence of Corynebacterium casei LMG S-19264T (=DSM 44701T), isolated from a smear-ripened cheese.</title>
        <authorList>
            <consortium name="US DOE Joint Genome Institute (JGI-PGF)"/>
            <person name="Walter F."/>
            <person name="Albersmeier A."/>
            <person name="Kalinowski J."/>
            <person name="Ruckert C."/>
        </authorList>
    </citation>
    <scope>NUCLEOTIDE SEQUENCE</scope>
    <source>
        <strain evidence="1">CGMCC 4.7306</strain>
    </source>
</reference>
<reference evidence="1" key="2">
    <citation type="submission" date="2020-09" db="EMBL/GenBank/DDBJ databases">
        <authorList>
            <person name="Sun Q."/>
            <person name="Zhou Y."/>
        </authorList>
    </citation>
    <scope>NUCLEOTIDE SEQUENCE</scope>
    <source>
        <strain evidence="1">CGMCC 4.7306</strain>
    </source>
</reference>
<dbReference type="SUPFAM" id="SSF69336">
    <property type="entry name" value="Alpha subunit of glutamate synthase, C-terminal domain"/>
    <property type="match status" value="1"/>
</dbReference>
<dbReference type="AlphaFoldDB" id="A0A917W634"/>
<comment type="caution">
    <text evidence="1">The sequence shown here is derived from an EMBL/GenBank/DDBJ whole genome shotgun (WGS) entry which is preliminary data.</text>
</comment>
<accession>A0A917W634</accession>
<name>A0A917W634_9ACTN</name>
<protein>
    <submittedName>
        <fullName evidence="1">Protein glxC</fullName>
    </submittedName>
</protein>
<dbReference type="InterPro" id="IPR036485">
    <property type="entry name" value="Glu_synth_asu_C_sf"/>
</dbReference>
<dbReference type="RefSeq" id="WP_188896613.1">
    <property type="nucleotide sequence ID" value="NZ_BMMZ01000009.1"/>
</dbReference>
<dbReference type="PIRSF" id="PIRSF006519">
    <property type="entry name" value="GOGAT_dom3"/>
    <property type="match status" value="1"/>
</dbReference>
<keyword evidence="2" id="KW-1185">Reference proteome</keyword>
<dbReference type="InterPro" id="IPR012061">
    <property type="entry name" value="Glu_synth_lsu_3"/>
</dbReference>
<dbReference type="GO" id="GO:0016491">
    <property type="term" value="F:oxidoreductase activity"/>
    <property type="evidence" value="ECO:0007669"/>
    <property type="project" value="InterPro"/>
</dbReference>